<keyword evidence="4" id="KW-0812">Transmembrane</keyword>
<evidence type="ECO:0000256" key="1">
    <source>
        <dbReference type="ARBA" id="ARBA00004240"/>
    </source>
</evidence>
<dbReference type="PANTHER" id="PTHR43899:SF13">
    <property type="entry name" value="RH59310P"/>
    <property type="match status" value="1"/>
</dbReference>
<dbReference type="Gene3D" id="3.40.50.720">
    <property type="entry name" value="NAD(P)-binding Rossmann-like Domain"/>
    <property type="match status" value="1"/>
</dbReference>
<proteinExistence type="inferred from homology"/>
<dbReference type="GO" id="GO:0016491">
    <property type="term" value="F:oxidoreductase activity"/>
    <property type="evidence" value="ECO:0007669"/>
    <property type="project" value="UniProtKB-KW"/>
</dbReference>
<dbReference type="Pfam" id="PF00106">
    <property type="entry name" value="adh_short"/>
    <property type="match status" value="1"/>
</dbReference>
<gene>
    <name evidence="5" type="ORF">ECRASSUSDP1_LOCUS17387</name>
</gene>
<dbReference type="AlphaFoldDB" id="A0AAD1XN77"/>
<dbReference type="PANTHER" id="PTHR43899">
    <property type="entry name" value="RH59310P"/>
    <property type="match status" value="1"/>
</dbReference>
<dbReference type="InterPro" id="IPR020904">
    <property type="entry name" value="Sc_DH/Rdtase_CS"/>
</dbReference>
<dbReference type="GO" id="GO:0005783">
    <property type="term" value="C:endoplasmic reticulum"/>
    <property type="evidence" value="ECO:0007669"/>
    <property type="project" value="UniProtKB-SubCell"/>
</dbReference>
<evidence type="ECO:0000256" key="4">
    <source>
        <dbReference type="SAM" id="Phobius"/>
    </source>
</evidence>
<comment type="subcellular location">
    <subcellularLocation>
        <location evidence="1">Endoplasmic reticulum</location>
    </subcellularLocation>
</comment>
<dbReference type="PROSITE" id="PS00061">
    <property type="entry name" value="ADH_SHORT"/>
    <property type="match status" value="1"/>
</dbReference>
<dbReference type="InterPro" id="IPR036291">
    <property type="entry name" value="NAD(P)-bd_dom_sf"/>
</dbReference>
<keyword evidence="6" id="KW-1185">Reference proteome</keyword>
<comment type="caution">
    <text evidence="5">The sequence shown here is derived from an EMBL/GenBank/DDBJ whole genome shotgun (WGS) entry which is preliminary data.</text>
</comment>
<name>A0AAD1XN77_EUPCR</name>
<organism evidence="5 6">
    <name type="scientific">Euplotes crassus</name>
    <dbReference type="NCBI Taxonomy" id="5936"/>
    <lineage>
        <taxon>Eukaryota</taxon>
        <taxon>Sar</taxon>
        <taxon>Alveolata</taxon>
        <taxon>Ciliophora</taxon>
        <taxon>Intramacronucleata</taxon>
        <taxon>Spirotrichea</taxon>
        <taxon>Hypotrichia</taxon>
        <taxon>Euplotida</taxon>
        <taxon>Euplotidae</taxon>
        <taxon>Moneuplotes</taxon>
    </lineage>
</organism>
<keyword evidence="3" id="KW-0560">Oxidoreductase</keyword>
<dbReference type="EMBL" id="CAMPGE010017548">
    <property type="protein sequence ID" value="CAI2376018.1"/>
    <property type="molecule type" value="Genomic_DNA"/>
</dbReference>
<protein>
    <submittedName>
        <fullName evidence="5">Uncharacterized protein</fullName>
    </submittedName>
</protein>
<dbReference type="PRINTS" id="PR00081">
    <property type="entry name" value="GDHRDH"/>
</dbReference>
<dbReference type="PIRSF" id="PIRSF000126">
    <property type="entry name" value="11-beta-HSD1"/>
    <property type="match status" value="1"/>
</dbReference>
<comment type="similarity">
    <text evidence="2">Belongs to the short-chain dehydrogenases/reductases (SDR) family.</text>
</comment>
<evidence type="ECO:0000256" key="2">
    <source>
        <dbReference type="ARBA" id="ARBA00006484"/>
    </source>
</evidence>
<keyword evidence="4" id="KW-0472">Membrane</keyword>
<accession>A0AAD1XN77</accession>
<evidence type="ECO:0000313" key="6">
    <source>
        <dbReference type="Proteomes" id="UP001295684"/>
    </source>
</evidence>
<dbReference type="InterPro" id="IPR051019">
    <property type="entry name" value="VLCFA-Steroid_DH"/>
</dbReference>
<dbReference type="InterPro" id="IPR002347">
    <property type="entry name" value="SDR_fam"/>
</dbReference>
<evidence type="ECO:0000256" key="3">
    <source>
        <dbReference type="ARBA" id="ARBA00023002"/>
    </source>
</evidence>
<dbReference type="SUPFAM" id="SSF51735">
    <property type="entry name" value="NAD(P)-binding Rossmann-fold domains"/>
    <property type="match status" value="1"/>
</dbReference>
<reference evidence="5" key="1">
    <citation type="submission" date="2023-07" db="EMBL/GenBank/DDBJ databases">
        <authorList>
            <consortium name="AG Swart"/>
            <person name="Singh M."/>
            <person name="Singh A."/>
            <person name="Seah K."/>
            <person name="Emmerich C."/>
        </authorList>
    </citation>
    <scope>NUCLEOTIDE SEQUENCE</scope>
    <source>
        <strain evidence="5">DP1</strain>
    </source>
</reference>
<evidence type="ECO:0000313" key="5">
    <source>
        <dbReference type="EMBL" id="CAI2376018.1"/>
    </source>
</evidence>
<keyword evidence="4" id="KW-1133">Transmembrane helix</keyword>
<dbReference type="Proteomes" id="UP001295684">
    <property type="component" value="Unassembled WGS sequence"/>
</dbReference>
<feature type="transmembrane region" description="Helical" evidence="4">
    <location>
        <begin position="12"/>
        <end position="33"/>
    </location>
</feature>
<sequence length="315" mass="35423">MLDFIFTFNCALAWIVGLYTFIHTMCMITRCLIRNYLRQQLDLAQRYGSDSWVVVTGATGGLGQQYCSQLAKCGFNIAMLGRDKLKLQEAEKALQTQYSKVKTKVVLADLGKNMDADFYQHICEQVSGLDISILVNNAAWTDLYSFECIALQDNLSRARLNMGAPALLCNLLINKLMSRTHRSAIINVSSVGQTCPSPYTGDYSGSKRFLTLLSLHLHDNYSSKIDIQDLQPGYVTTNIARNYKGADAITAERCVKSSLRDLGQEVSTIPVMVHSFMAQFMHFVSRFSMPLYKATVVKGCEKFALENFKKDYQSR</sequence>